<dbReference type="Pfam" id="PF13460">
    <property type="entry name" value="NAD_binding_10"/>
    <property type="match status" value="1"/>
</dbReference>
<reference evidence="2 3" key="1">
    <citation type="submission" date="2024-10" db="EMBL/GenBank/DDBJ databases">
        <title>The Natural Products Discovery Center: Release of the First 8490 Sequenced Strains for Exploring Actinobacteria Biosynthetic Diversity.</title>
        <authorList>
            <person name="Kalkreuter E."/>
            <person name="Kautsar S.A."/>
            <person name="Yang D."/>
            <person name="Bader C.D."/>
            <person name="Teijaro C.N."/>
            <person name="Fluegel L."/>
            <person name="Davis C.M."/>
            <person name="Simpson J.R."/>
            <person name="Lauterbach L."/>
            <person name="Steele A.D."/>
            <person name="Gui C."/>
            <person name="Meng S."/>
            <person name="Li G."/>
            <person name="Viehrig K."/>
            <person name="Ye F."/>
            <person name="Su P."/>
            <person name="Kiefer A.F."/>
            <person name="Nichols A."/>
            <person name="Cepeda A.J."/>
            <person name="Yan W."/>
            <person name="Fan B."/>
            <person name="Jiang Y."/>
            <person name="Adhikari A."/>
            <person name="Zheng C.-J."/>
            <person name="Schuster L."/>
            <person name="Cowan T.M."/>
            <person name="Smanski M.J."/>
            <person name="Chevrette M.G."/>
            <person name="De Carvalho L.P.S."/>
            <person name="Shen B."/>
        </authorList>
    </citation>
    <scope>NUCLEOTIDE SEQUENCE [LARGE SCALE GENOMIC DNA]</scope>
    <source>
        <strain evidence="2 3">NPDC049503</strain>
    </source>
</reference>
<dbReference type="EMBL" id="JBITMB010000002">
    <property type="protein sequence ID" value="MFI7439875.1"/>
    <property type="molecule type" value="Genomic_DNA"/>
</dbReference>
<protein>
    <submittedName>
        <fullName evidence="2">NAD(P)H-binding protein</fullName>
    </submittedName>
</protein>
<dbReference type="SUPFAM" id="SSF51735">
    <property type="entry name" value="NAD(P)-binding Rossmann-fold domains"/>
    <property type="match status" value="1"/>
</dbReference>
<dbReference type="Gene3D" id="3.40.50.720">
    <property type="entry name" value="NAD(P)-binding Rossmann-like Domain"/>
    <property type="match status" value="1"/>
</dbReference>
<dbReference type="RefSeq" id="WP_397019557.1">
    <property type="nucleotide sequence ID" value="NZ_JBITMB010000002.1"/>
</dbReference>
<dbReference type="Gene3D" id="3.90.25.10">
    <property type="entry name" value="UDP-galactose 4-epimerase, domain 1"/>
    <property type="match status" value="1"/>
</dbReference>
<gene>
    <name evidence="2" type="ORF">ACIBP5_07950</name>
</gene>
<evidence type="ECO:0000259" key="1">
    <source>
        <dbReference type="Pfam" id="PF13460"/>
    </source>
</evidence>
<organism evidence="2 3">
    <name type="scientific">Nonomuraea indica</name>
    <dbReference type="NCBI Taxonomy" id="1581193"/>
    <lineage>
        <taxon>Bacteria</taxon>
        <taxon>Bacillati</taxon>
        <taxon>Actinomycetota</taxon>
        <taxon>Actinomycetes</taxon>
        <taxon>Streptosporangiales</taxon>
        <taxon>Streptosporangiaceae</taxon>
        <taxon>Nonomuraea</taxon>
    </lineage>
</organism>
<evidence type="ECO:0000313" key="2">
    <source>
        <dbReference type="EMBL" id="MFI7439875.1"/>
    </source>
</evidence>
<dbReference type="InterPro" id="IPR051604">
    <property type="entry name" value="Ergot_Alk_Oxidoreductase"/>
</dbReference>
<comment type="caution">
    <text evidence="2">The sequence shown here is derived from an EMBL/GenBank/DDBJ whole genome shotgun (WGS) entry which is preliminary data.</text>
</comment>
<name>A0ABW7ZZA8_9ACTN</name>
<proteinExistence type="predicted"/>
<dbReference type="PANTHER" id="PTHR43162:SF1">
    <property type="entry name" value="PRESTALK A DIFFERENTIATION PROTEIN A"/>
    <property type="match status" value="1"/>
</dbReference>
<dbReference type="InterPro" id="IPR036291">
    <property type="entry name" value="NAD(P)-bd_dom_sf"/>
</dbReference>
<dbReference type="InterPro" id="IPR016040">
    <property type="entry name" value="NAD(P)-bd_dom"/>
</dbReference>
<feature type="domain" description="NAD(P)-binding" evidence="1">
    <location>
        <begin position="7"/>
        <end position="98"/>
    </location>
</feature>
<sequence length="285" mass="30107">MTYLVTGATGKAGRHVVDHLLRAGVPVRALTRNAGRADLPEEVEVVEGDLTDPGGLAPALEGVVGLHLLTAAGDDYATLRTGPELVELARRAGVRRVTLLWNGRPGPVEEAFEDSGLEWTRIEAVDFMSNTLGWAESIRTEGVVREPFADVPTAVVDEADVGAVAATVLVRGGHGGRSYSVTGPQRLTARQRLAAIAGATGRKLGFEELTVEQARARWRAAGHSEEVIEILVSWHANPPAAAATVVPTVREITGREPGTFAAWVARHAEFFAPEGAAQKGAAGPR</sequence>
<accession>A0ABW7ZZA8</accession>
<dbReference type="PANTHER" id="PTHR43162">
    <property type="match status" value="1"/>
</dbReference>
<dbReference type="Proteomes" id="UP001612928">
    <property type="component" value="Unassembled WGS sequence"/>
</dbReference>
<keyword evidence="3" id="KW-1185">Reference proteome</keyword>
<evidence type="ECO:0000313" key="3">
    <source>
        <dbReference type="Proteomes" id="UP001612928"/>
    </source>
</evidence>